<evidence type="ECO:0000313" key="4">
    <source>
        <dbReference type="EMBL" id="KAF9792080.1"/>
    </source>
</evidence>
<dbReference type="InterPro" id="IPR051488">
    <property type="entry name" value="WD_repeat_striatin"/>
</dbReference>
<keyword evidence="5" id="KW-1185">Reference proteome</keyword>
<organism evidence="4 5">
    <name type="scientific">Thelephora terrestris</name>
    <dbReference type="NCBI Taxonomy" id="56493"/>
    <lineage>
        <taxon>Eukaryota</taxon>
        <taxon>Fungi</taxon>
        <taxon>Dikarya</taxon>
        <taxon>Basidiomycota</taxon>
        <taxon>Agaricomycotina</taxon>
        <taxon>Agaricomycetes</taxon>
        <taxon>Thelephorales</taxon>
        <taxon>Thelephoraceae</taxon>
        <taxon>Thelephora</taxon>
    </lineage>
</organism>
<name>A0A9P6HPI9_9AGAM</name>
<dbReference type="Gene3D" id="2.130.10.10">
    <property type="entry name" value="YVTN repeat-like/Quinoprotein amine dehydrogenase"/>
    <property type="match status" value="2"/>
</dbReference>
<proteinExistence type="predicted"/>
<dbReference type="Pfam" id="PF00400">
    <property type="entry name" value="WD40"/>
    <property type="match status" value="3"/>
</dbReference>
<dbReference type="PANTHER" id="PTHR15653">
    <property type="entry name" value="STRIATIN"/>
    <property type="match status" value="1"/>
</dbReference>
<dbReference type="PROSITE" id="PS50082">
    <property type="entry name" value="WD_REPEATS_2"/>
    <property type="match status" value="2"/>
</dbReference>
<dbReference type="InterPro" id="IPR001680">
    <property type="entry name" value="WD40_rpt"/>
</dbReference>
<dbReference type="PROSITE" id="PS50294">
    <property type="entry name" value="WD_REPEATS_REGION"/>
    <property type="match status" value="2"/>
</dbReference>
<dbReference type="PANTHER" id="PTHR15653:SF0">
    <property type="entry name" value="CONNECTOR OF KINASE TO AP-1, ISOFORM E"/>
    <property type="match status" value="1"/>
</dbReference>
<keyword evidence="2" id="KW-0677">Repeat</keyword>
<evidence type="ECO:0000256" key="3">
    <source>
        <dbReference type="PROSITE-ProRule" id="PRU00221"/>
    </source>
</evidence>
<reference evidence="4" key="2">
    <citation type="submission" date="2020-11" db="EMBL/GenBank/DDBJ databases">
        <authorList>
            <consortium name="DOE Joint Genome Institute"/>
            <person name="Kuo A."/>
            <person name="Miyauchi S."/>
            <person name="Kiss E."/>
            <person name="Drula E."/>
            <person name="Kohler A."/>
            <person name="Sanchez-Garcia M."/>
            <person name="Andreopoulos B."/>
            <person name="Barry K.W."/>
            <person name="Bonito G."/>
            <person name="Buee M."/>
            <person name="Carver A."/>
            <person name="Chen C."/>
            <person name="Cichocki N."/>
            <person name="Clum A."/>
            <person name="Culley D."/>
            <person name="Crous P.W."/>
            <person name="Fauchery L."/>
            <person name="Girlanda M."/>
            <person name="Hayes R."/>
            <person name="Keri Z."/>
            <person name="Labutti K."/>
            <person name="Lipzen A."/>
            <person name="Lombard V."/>
            <person name="Magnuson J."/>
            <person name="Maillard F."/>
            <person name="Morin E."/>
            <person name="Murat C."/>
            <person name="Nolan M."/>
            <person name="Ohm R."/>
            <person name="Pangilinan J."/>
            <person name="Pereira M."/>
            <person name="Perotto S."/>
            <person name="Peter M."/>
            <person name="Riley R."/>
            <person name="Sitrit Y."/>
            <person name="Stielow B."/>
            <person name="Szollosi G."/>
            <person name="Zifcakova L."/>
            <person name="Stursova M."/>
            <person name="Spatafora J.W."/>
            <person name="Tedersoo L."/>
            <person name="Vaario L.-M."/>
            <person name="Yamada A."/>
            <person name="Yan M."/>
            <person name="Wang P."/>
            <person name="Xu J."/>
            <person name="Bruns T."/>
            <person name="Baldrian P."/>
            <person name="Vilgalys R."/>
            <person name="Henrissat B."/>
            <person name="Grigoriev I.V."/>
            <person name="Hibbett D."/>
            <person name="Nagy L.G."/>
            <person name="Martin F.M."/>
        </authorList>
    </citation>
    <scope>NUCLEOTIDE SEQUENCE</scope>
    <source>
        <strain evidence="4">UH-Tt-Lm1</strain>
    </source>
</reference>
<evidence type="ECO:0000313" key="5">
    <source>
        <dbReference type="Proteomes" id="UP000736335"/>
    </source>
</evidence>
<evidence type="ECO:0000256" key="1">
    <source>
        <dbReference type="ARBA" id="ARBA00022574"/>
    </source>
</evidence>
<dbReference type="EMBL" id="WIUZ02000001">
    <property type="protein sequence ID" value="KAF9792080.1"/>
    <property type="molecule type" value="Genomic_DNA"/>
</dbReference>
<keyword evidence="1 3" id="KW-0853">WD repeat</keyword>
<comment type="caution">
    <text evidence="4">The sequence shown here is derived from an EMBL/GenBank/DDBJ whole genome shotgun (WGS) entry which is preliminary data.</text>
</comment>
<dbReference type="SUPFAM" id="SSF50978">
    <property type="entry name" value="WD40 repeat-like"/>
    <property type="match status" value="1"/>
</dbReference>
<dbReference type="PRINTS" id="PR00320">
    <property type="entry name" value="GPROTEINBRPT"/>
</dbReference>
<protein>
    <submittedName>
        <fullName evidence="4">WD40-repeat-containing domain protein</fullName>
    </submittedName>
</protein>
<sequence length="425" mass="45795">MGLVNSTEGAYDLGVQDQRWHSQSRCPGLETRRHDPLGALLGPGIPRGKYHDVSNASASRAMDSNVRASRTSVKAGIHTNAHVSTIPSPDSRLSAPRMTRASTGTLLSLLKMYSGRMSAKDEGLIEITRGSISELSGGKGVERKVREMTTGLGEGTEADGAKLRKPKRTLRNHLDAIRIFDFHTSKLCLASGSDDNTIKLWRMDVATLASSACGAEGTVKVWEITAAGGNLKLSWSYNGLNDHGEVIKVEGNNEDAPGVTVVEALKMDLNKVAVAYQNMTVKIFDIETGKEEMKLQPEIVADEGVSTQINALASHLMMPLLVTGHEDKYIRIFDISTCQCTHSMLARLEGVTCLSIDPAGFTLVSGGHDGSVRFWVILGSKACVHDINVHREKAREGVLAVEFHQSLPFVASAGADGIIKLYSSS</sequence>
<gene>
    <name evidence="4" type="ORF">BJ322DRAFT_1215334</name>
</gene>
<feature type="repeat" description="WD" evidence="3">
    <location>
        <begin position="170"/>
        <end position="211"/>
    </location>
</feature>
<evidence type="ECO:0000256" key="2">
    <source>
        <dbReference type="ARBA" id="ARBA00022737"/>
    </source>
</evidence>
<dbReference type="Proteomes" id="UP000736335">
    <property type="component" value="Unassembled WGS sequence"/>
</dbReference>
<dbReference type="InterPro" id="IPR036322">
    <property type="entry name" value="WD40_repeat_dom_sf"/>
</dbReference>
<reference evidence="4" key="1">
    <citation type="journal article" date="2020" name="Nat. Commun.">
        <title>Large-scale genome sequencing of mycorrhizal fungi provides insights into the early evolution of symbiotic traits.</title>
        <authorList>
            <person name="Miyauchi S."/>
            <person name="Kiss E."/>
            <person name="Kuo A."/>
            <person name="Drula E."/>
            <person name="Kohler A."/>
            <person name="Sanchez-Garcia M."/>
            <person name="Morin E."/>
            <person name="Andreopoulos B."/>
            <person name="Barry K.W."/>
            <person name="Bonito G."/>
            <person name="Buee M."/>
            <person name="Carver A."/>
            <person name="Chen C."/>
            <person name="Cichocki N."/>
            <person name="Clum A."/>
            <person name="Culley D."/>
            <person name="Crous P.W."/>
            <person name="Fauchery L."/>
            <person name="Girlanda M."/>
            <person name="Hayes R.D."/>
            <person name="Keri Z."/>
            <person name="LaButti K."/>
            <person name="Lipzen A."/>
            <person name="Lombard V."/>
            <person name="Magnuson J."/>
            <person name="Maillard F."/>
            <person name="Murat C."/>
            <person name="Nolan M."/>
            <person name="Ohm R.A."/>
            <person name="Pangilinan J."/>
            <person name="Pereira M.F."/>
            <person name="Perotto S."/>
            <person name="Peter M."/>
            <person name="Pfister S."/>
            <person name="Riley R."/>
            <person name="Sitrit Y."/>
            <person name="Stielow J.B."/>
            <person name="Szollosi G."/>
            <person name="Zifcakova L."/>
            <person name="Stursova M."/>
            <person name="Spatafora J.W."/>
            <person name="Tedersoo L."/>
            <person name="Vaario L.M."/>
            <person name="Yamada A."/>
            <person name="Yan M."/>
            <person name="Wang P."/>
            <person name="Xu J."/>
            <person name="Bruns T."/>
            <person name="Baldrian P."/>
            <person name="Vilgalys R."/>
            <person name="Dunand C."/>
            <person name="Henrissat B."/>
            <person name="Grigoriev I.V."/>
            <person name="Hibbett D."/>
            <person name="Nagy L.G."/>
            <person name="Martin F.M."/>
        </authorList>
    </citation>
    <scope>NUCLEOTIDE SEQUENCE</scope>
    <source>
        <strain evidence="4">UH-Tt-Lm1</strain>
    </source>
</reference>
<dbReference type="AlphaFoldDB" id="A0A9P6HPI9"/>
<feature type="repeat" description="WD" evidence="3">
    <location>
        <begin position="344"/>
        <end position="375"/>
    </location>
</feature>
<dbReference type="InterPro" id="IPR015943">
    <property type="entry name" value="WD40/YVTN_repeat-like_dom_sf"/>
</dbReference>
<accession>A0A9P6HPI9</accession>
<dbReference type="SMART" id="SM00320">
    <property type="entry name" value="WD40"/>
    <property type="match status" value="5"/>
</dbReference>
<dbReference type="OrthoDB" id="727118at2759"/>
<dbReference type="InterPro" id="IPR020472">
    <property type="entry name" value="WD40_PAC1"/>
</dbReference>